<evidence type="ECO:0008006" key="2">
    <source>
        <dbReference type="Google" id="ProtNLM"/>
    </source>
</evidence>
<protein>
    <recommendedName>
        <fullName evidence="2">Zinc-ribbon domain-containing protein</fullName>
    </recommendedName>
</protein>
<reference evidence="1" key="1">
    <citation type="journal article" date="2015" name="Nature">
        <title>Complex archaea that bridge the gap between prokaryotes and eukaryotes.</title>
        <authorList>
            <person name="Spang A."/>
            <person name="Saw J.H."/>
            <person name="Jorgensen S.L."/>
            <person name="Zaremba-Niedzwiedzka K."/>
            <person name="Martijn J."/>
            <person name="Lind A.E."/>
            <person name="van Eijk R."/>
            <person name="Schleper C."/>
            <person name="Guy L."/>
            <person name="Ettema T.J."/>
        </authorList>
    </citation>
    <scope>NUCLEOTIDE SEQUENCE</scope>
</reference>
<evidence type="ECO:0000313" key="1">
    <source>
        <dbReference type="EMBL" id="KKM69700.1"/>
    </source>
</evidence>
<gene>
    <name evidence="1" type="ORF">LCGC14_1448170</name>
</gene>
<proteinExistence type="predicted"/>
<organism evidence="1">
    <name type="scientific">marine sediment metagenome</name>
    <dbReference type="NCBI Taxonomy" id="412755"/>
    <lineage>
        <taxon>unclassified sequences</taxon>
        <taxon>metagenomes</taxon>
        <taxon>ecological metagenomes</taxon>
    </lineage>
</organism>
<dbReference type="EMBL" id="LAZR01009946">
    <property type="protein sequence ID" value="KKM69700.1"/>
    <property type="molecule type" value="Genomic_DNA"/>
</dbReference>
<dbReference type="AlphaFoldDB" id="A0A0F9LZ22"/>
<comment type="caution">
    <text evidence="1">The sequence shown here is derived from an EMBL/GenBank/DDBJ whole genome shotgun (WGS) entry which is preliminary data.</text>
</comment>
<accession>A0A0F9LZ22</accession>
<sequence length="161" mass="18192">MGSKKRLKEMDWDELANVRLLDWERVELTGQASPTFLTNLVNKMNCHVYASGIMDIEPQSYNDQYEMYQIAGIDVLRYAGGIPSGVMWDKDSYLVFSDNSSGAKLMVAGPFKRPNDHWLNKIPGDYDNAEIHYFNSPKCPKCGKILDSALNSCLNCGWNAI</sequence>
<name>A0A0F9LZ22_9ZZZZ</name>